<keyword evidence="3" id="KW-1185">Reference proteome</keyword>
<protein>
    <submittedName>
        <fullName evidence="2">Uncharacterized protein</fullName>
    </submittedName>
</protein>
<name>A0ABN3GAA1_9ACTN</name>
<organism evidence="2 3">
    <name type="scientific">Dactylosporangium salmoneum</name>
    <dbReference type="NCBI Taxonomy" id="53361"/>
    <lineage>
        <taxon>Bacteria</taxon>
        <taxon>Bacillati</taxon>
        <taxon>Actinomycetota</taxon>
        <taxon>Actinomycetes</taxon>
        <taxon>Micromonosporales</taxon>
        <taxon>Micromonosporaceae</taxon>
        <taxon>Dactylosporangium</taxon>
    </lineage>
</organism>
<dbReference type="EMBL" id="BAAARV010000025">
    <property type="protein sequence ID" value="GAA2347065.1"/>
    <property type="molecule type" value="Genomic_DNA"/>
</dbReference>
<evidence type="ECO:0000313" key="2">
    <source>
        <dbReference type="EMBL" id="GAA2347065.1"/>
    </source>
</evidence>
<reference evidence="2 3" key="1">
    <citation type="journal article" date="2019" name="Int. J. Syst. Evol. Microbiol.">
        <title>The Global Catalogue of Microorganisms (GCM) 10K type strain sequencing project: providing services to taxonomists for standard genome sequencing and annotation.</title>
        <authorList>
            <consortium name="The Broad Institute Genomics Platform"/>
            <consortium name="The Broad Institute Genome Sequencing Center for Infectious Disease"/>
            <person name="Wu L."/>
            <person name="Ma J."/>
        </authorList>
    </citation>
    <scope>NUCLEOTIDE SEQUENCE [LARGE SCALE GENOMIC DNA]</scope>
    <source>
        <strain evidence="2 3">JCM 3272</strain>
    </source>
</reference>
<accession>A0ABN3GAA1</accession>
<evidence type="ECO:0000313" key="3">
    <source>
        <dbReference type="Proteomes" id="UP001501444"/>
    </source>
</evidence>
<comment type="caution">
    <text evidence="2">The sequence shown here is derived from an EMBL/GenBank/DDBJ whole genome shotgun (WGS) entry which is preliminary data.</text>
</comment>
<evidence type="ECO:0000256" key="1">
    <source>
        <dbReference type="SAM" id="MobiDB-lite"/>
    </source>
</evidence>
<feature type="region of interest" description="Disordered" evidence="1">
    <location>
        <begin position="28"/>
        <end position="48"/>
    </location>
</feature>
<dbReference type="RefSeq" id="WP_344613380.1">
    <property type="nucleotide sequence ID" value="NZ_BAAARV010000025.1"/>
</dbReference>
<gene>
    <name evidence="2" type="ORF">GCM10010170_034300</name>
</gene>
<dbReference type="Proteomes" id="UP001501444">
    <property type="component" value="Unassembled WGS sequence"/>
</dbReference>
<sequence>MTVLHPRLRQLVPAAEWARIVQRKCPAGARVDPCQQPPDPRSRYGYCTSHDHSARAQLGDDYFAD</sequence>
<proteinExistence type="predicted"/>